<dbReference type="Gene3D" id="3.30.530.20">
    <property type="match status" value="1"/>
</dbReference>
<accession>A0A9Q9MNH9</accession>
<sequence>MEVVERVTVAVAPEVVFRAVSDVRRMAKWSPECFATWVVSRSAGGVPRRFVGFNRHRAYVWFTTCRVVVAEPGAEFAFDVTTFGLPVARWGFRLAAVDGGTGVTQYWIDRRVKGSMILGRIFTGKVATERPEANREGMRVTLGRLKRELEAAG</sequence>
<name>A0A9Q9MNH9_9ACTN</name>
<evidence type="ECO:0000313" key="1">
    <source>
        <dbReference type="EMBL" id="UWZ55737.1"/>
    </source>
</evidence>
<gene>
    <name evidence="1" type="ORF">Daura_05915</name>
</gene>
<dbReference type="Proteomes" id="UP001058003">
    <property type="component" value="Chromosome"/>
</dbReference>
<dbReference type="InterPro" id="IPR023393">
    <property type="entry name" value="START-like_dom_sf"/>
</dbReference>
<dbReference type="InterPro" id="IPR019587">
    <property type="entry name" value="Polyketide_cyclase/dehydratase"/>
</dbReference>
<dbReference type="EMBL" id="CP073767">
    <property type="protein sequence ID" value="UWZ55737.1"/>
    <property type="molecule type" value="Genomic_DNA"/>
</dbReference>
<proteinExistence type="predicted"/>
<reference evidence="1" key="1">
    <citation type="submission" date="2021-04" db="EMBL/GenBank/DDBJ databases">
        <title>Dactylosporangium aurantiacum NRRL B-8018 full assembly.</title>
        <authorList>
            <person name="Hartkoorn R.C."/>
            <person name="Beaudoing E."/>
            <person name="Hot D."/>
        </authorList>
    </citation>
    <scope>NUCLEOTIDE SEQUENCE</scope>
    <source>
        <strain evidence="1">NRRL B-8018</strain>
    </source>
</reference>
<dbReference type="KEGG" id="daur:Daura_05915"/>
<dbReference type="Pfam" id="PF10604">
    <property type="entry name" value="Polyketide_cyc2"/>
    <property type="match status" value="1"/>
</dbReference>
<keyword evidence="2" id="KW-1185">Reference proteome</keyword>
<dbReference type="RefSeq" id="WP_211273487.1">
    <property type="nucleotide sequence ID" value="NZ_CP073767.1"/>
</dbReference>
<organism evidence="1 2">
    <name type="scientific">Dactylosporangium aurantiacum</name>
    <dbReference type="NCBI Taxonomy" id="35754"/>
    <lineage>
        <taxon>Bacteria</taxon>
        <taxon>Bacillati</taxon>
        <taxon>Actinomycetota</taxon>
        <taxon>Actinomycetes</taxon>
        <taxon>Micromonosporales</taxon>
        <taxon>Micromonosporaceae</taxon>
        <taxon>Dactylosporangium</taxon>
    </lineage>
</organism>
<dbReference type="AlphaFoldDB" id="A0A9Q9MNH9"/>
<protein>
    <submittedName>
        <fullName evidence="1">SRPBCC family protein</fullName>
    </submittedName>
</protein>
<dbReference type="SUPFAM" id="SSF55961">
    <property type="entry name" value="Bet v1-like"/>
    <property type="match status" value="1"/>
</dbReference>
<evidence type="ECO:0000313" key="2">
    <source>
        <dbReference type="Proteomes" id="UP001058003"/>
    </source>
</evidence>
<dbReference type="CDD" id="cd07812">
    <property type="entry name" value="SRPBCC"/>
    <property type="match status" value="1"/>
</dbReference>